<evidence type="ECO:0000256" key="2">
    <source>
        <dbReference type="SAM" id="Phobius"/>
    </source>
</evidence>
<dbReference type="Proteomes" id="UP000245753">
    <property type="component" value="Unassembled WGS sequence"/>
</dbReference>
<dbReference type="AlphaFoldDB" id="A0A2U2MTI2"/>
<sequence length="169" mass="18689">MLPAYKKTLWTMTAMFAVAVVAGRVTAALATDPVVSMYAYVLPWLVGVVVMLFVIGADEEIRLTVGKVIIITLVGMLVVTAVVAVMLYLLVAGAPVMWVFRIGWIVTLVIVAVESQLVNPQNVAAAQQAAEERAEAKLEKKLTMQREVQQAARERVARREIRKRNRRGR</sequence>
<reference evidence="3 4" key="1">
    <citation type="journal article" date="2018" name="Int. J. Syst. Evol. Microbiol.">
        <title>Bifidobacterium catulorum sp. nov., a novel taxon from the faeces of the baby common marmoset (Callithrix jacchus).</title>
        <authorList>
            <person name="Modesto M."/>
            <person name="Michelini S."/>
            <person name="Oki K."/>
            <person name="Biavati B."/>
            <person name="Watanabe K."/>
            <person name="Mattarelli P."/>
        </authorList>
    </citation>
    <scope>NUCLEOTIDE SEQUENCE [LARGE SCALE GENOMIC DNA]</scope>
    <source>
        <strain evidence="3 4">MRM 8.19</strain>
    </source>
</reference>
<feature type="transmembrane region" description="Helical" evidence="2">
    <location>
        <begin position="37"/>
        <end position="56"/>
    </location>
</feature>
<proteinExistence type="predicted"/>
<protein>
    <submittedName>
        <fullName evidence="3">Uncharacterized protein</fullName>
    </submittedName>
</protein>
<dbReference type="RefSeq" id="WP_109136946.1">
    <property type="nucleotide sequence ID" value="NZ_QFFN01000006.1"/>
</dbReference>
<feature type="transmembrane region" description="Helical" evidence="2">
    <location>
        <begin position="68"/>
        <end position="90"/>
    </location>
</feature>
<keyword evidence="2" id="KW-1133">Transmembrane helix</keyword>
<keyword evidence="1" id="KW-0175">Coiled coil</keyword>
<feature type="coiled-coil region" evidence="1">
    <location>
        <begin position="126"/>
        <end position="154"/>
    </location>
</feature>
<keyword evidence="4" id="KW-1185">Reference proteome</keyword>
<gene>
    <name evidence="3" type="ORF">DF200_03665</name>
</gene>
<keyword evidence="2" id="KW-0472">Membrane</keyword>
<feature type="transmembrane region" description="Helical" evidence="2">
    <location>
        <begin position="96"/>
        <end position="113"/>
    </location>
</feature>
<dbReference type="OrthoDB" id="3236765at2"/>
<evidence type="ECO:0000256" key="1">
    <source>
        <dbReference type="SAM" id="Coils"/>
    </source>
</evidence>
<accession>A0A2U2MTI2</accession>
<keyword evidence="2" id="KW-0812">Transmembrane</keyword>
<name>A0A2U2MTI2_9BIFI</name>
<comment type="caution">
    <text evidence="3">The sequence shown here is derived from an EMBL/GenBank/DDBJ whole genome shotgun (WGS) entry which is preliminary data.</text>
</comment>
<evidence type="ECO:0000313" key="3">
    <source>
        <dbReference type="EMBL" id="PWG60145.1"/>
    </source>
</evidence>
<evidence type="ECO:0000313" key="4">
    <source>
        <dbReference type="Proteomes" id="UP000245753"/>
    </source>
</evidence>
<organism evidence="3 4">
    <name type="scientific">Bifidobacterium catulorum</name>
    <dbReference type="NCBI Taxonomy" id="1630173"/>
    <lineage>
        <taxon>Bacteria</taxon>
        <taxon>Bacillati</taxon>
        <taxon>Actinomycetota</taxon>
        <taxon>Actinomycetes</taxon>
        <taxon>Bifidobacteriales</taxon>
        <taxon>Bifidobacteriaceae</taxon>
        <taxon>Bifidobacterium</taxon>
    </lineage>
</organism>
<dbReference type="EMBL" id="QFFN01000006">
    <property type="protein sequence ID" value="PWG60145.1"/>
    <property type="molecule type" value="Genomic_DNA"/>
</dbReference>